<accession>A0A0B4CB56</accession>
<proteinExistence type="inferred from homology"/>
<evidence type="ECO:0000256" key="7">
    <source>
        <dbReference type="SAM" id="Phobius"/>
    </source>
</evidence>
<dbReference type="PANTHER" id="PTHR40074:SF2">
    <property type="entry name" value="O-ACETYLTRANSFERASE WECH"/>
    <property type="match status" value="1"/>
</dbReference>
<dbReference type="GO" id="GO:0005886">
    <property type="term" value="C:plasma membrane"/>
    <property type="evidence" value="ECO:0007669"/>
    <property type="project" value="UniProtKB-SubCell"/>
</dbReference>
<dbReference type="AlphaFoldDB" id="A0A0B4CB56"/>
<name>A0A0B4CB56_9CAUL</name>
<feature type="transmembrane region" description="Helical" evidence="7">
    <location>
        <begin position="35"/>
        <end position="55"/>
    </location>
</feature>
<evidence type="ECO:0000259" key="8">
    <source>
        <dbReference type="Pfam" id="PF01757"/>
    </source>
</evidence>
<keyword evidence="4 7" id="KW-0812">Transmembrane</keyword>
<keyword evidence="5 7" id="KW-1133">Transmembrane helix</keyword>
<dbReference type="STRING" id="172043.RM53_08630"/>
<reference evidence="9 10" key="1">
    <citation type="submission" date="2014-12" db="EMBL/GenBank/DDBJ databases">
        <title>Genome sequencing of Brevundimonas nasdae TPW30.</title>
        <authorList>
            <person name="Tan P.W."/>
            <person name="Chan K.-G."/>
        </authorList>
    </citation>
    <scope>NUCLEOTIDE SEQUENCE [LARGE SCALE GENOMIC DNA]</scope>
    <source>
        <strain evidence="9 10">TPW30</strain>
    </source>
</reference>
<feature type="transmembrane region" description="Helical" evidence="7">
    <location>
        <begin position="253"/>
        <end position="275"/>
    </location>
</feature>
<dbReference type="InterPro" id="IPR002656">
    <property type="entry name" value="Acyl_transf_3_dom"/>
</dbReference>
<feature type="transmembrane region" description="Helical" evidence="7">
    <location>
        <begin position="76"/>
        <end position="95"/>
    </location>
</feature>
<evidence type="ECO:0000256" key="2">
    <source>
        <dbReference type="ARBA" id="ARBA00007400"/>
    </source>
</evidence>
<evidence type="ECO:0000313" key="10">
    <source>
        <dbReference type="Proteomes" id="UP000031166"/>
    </source>
</evidence>
<evidence type="ECO:0000256" key="1">
    <source>
        <dbReference type="ARBA" id="ARBA00004651"/>
    </source>
</evidence>
<dbReference type="GO" id="GO:0009246">
    <property type="term" value="P:enterobacterial common antigen biosynthetic process"/>
    <property type="evidence" value="ECO:0007669"/>
    <property type="project" value="TreeGrafter"/>
</dbReference>
<dbReference type="Pfam" id="PF01757">
    <property type="entry name" value="Acyl_transf_3"/>
    <property type="match status" value="1"/>
</dbReference>
<evidence type="ECO:0000313" key="9">
    <source>
        <dbReference type="EMBL" id="KIC58449.1"/>
    </source>
</evidence>
<feature type="transmembrane region" description="Helical" evidence="7">
    <location>
        <begin position="194"/>
        <end position="213"/>
    </location>
</feature>
<gene>
    <name evidence="9" type="ORF">RM53_08630</name>
</gene>
<sequence length="279" mass="30089">MVRQGWADAARGLAIITIVFFHVVLGLGERGEVHWTAWMLINLFAPFPIVLFFVAAGRFSQTLLDGGWSAAVTRRLAGLCYVFALWTLLNAAAAATLGDRQTVEPLAYLANPRSPLWFIWALVLYTAIAAATPRSWRLAVIIGAGALSFCSFAGLIALNSFVYDNLLRFLPFFLTGVAAGEIERSIEGRRWRLLLGGGLLFAGLTALTVWIPVPLSGKGALLFGLAVLAAPVGIASASIVSEAPWIGRLAQGFGRYSLGVYLVHPIMILIMFHVIDMTG</sequence>
<feature type="transmembrane region" description="Helical" evidence="7">
    <location>
        <begin position="138"/>
        <end position="159"/>
    </location>
</feature>
<organism evidence="9 10">
    <name type="scientific">Brevundimonas nasdae</name>
    <dbReference type="NCBI Taxonomy" id="172043"/>
    <lineage>
        <taxon>Bacteria</taxon>
        <taxon>Pseudomonadati</taxon>
        <taxon>Pseudomonadota</taxon>
        <taxon>Alphaproteobacteria</taxon>
        <taxon>Caulobacterales</taxon>
        <taxon>Caulobacteraceae</taxon>
        <taxon>Brevundimonas</taxon>
    </lineage>
</organism>
<dbReference type="GO" id="GO:0016413">
    <property type="term" value="F:O-acetyltransferase activity"/>
    <property type="evidence" value="ECO:0007669"/>
    <property type="project" value="TreeGrafter"/>
</dbReference>
<comment type="caution">
    <text evidence="9">The sequence shown here is derived from an EMBL/GenBank/DDBJ whole genome shotgun (WGS) entry which is preliminary data.</text>
</comment>
<keyword evidence="6 7" id="KW-0472">Membrane</keyword>
<protein>
    <recommendedName>
        <fullName evidence="8">Acyltransferase 3 domain-containing protein</fullName>
    </recommendedName>
</protein>
<dbReference type="RefSeq" id="WP_039245924.1">
    <property type="nucleotide sequence ID" value="NZ_JWSY01000011.1"/>
</dbReference>
<dbReference type="PANTHER" id="PTHR40074">
    <property type="entry name" value="O-ACETYLTRANSFERASE WECH"/>
    <property type="match status" value="1"/>
</dbReference>
<comment type="subcellular location">
    <subcellularLocation>
        <location evidence="1">Cell membrane</location>
        <topology evidence="1">Multi-pass membrane protein</topology>
    </subcellularLocation>
</comment>
<evidence type="ECO:0000256" key="4">
    <source>
        <dbReference type="ARBA" id="ARBA00022692"/>
    </source>
</evidence>
<comment type="similarity">
    <text evidence="2">Belongs to the acyltransferase 3 family.</text>
</comment>
<evidence type="ECO:0000256" key="3">
    <source>
        <dbReference type="ARBA" id="ARBA00022475"/>
    </source>
</evidence>
<feature type="transmembrane region" description="Helical" evidence="7">
    <location>
        <begin position="115"/>
        <end position="131"/>
    </location>
</feature>
<dbReference type="EMBL" id="JWSY01000011">
    <property type="protein sequence ID" value="KIC58449.1"/>
    <property type="molecule type" value="Genomic_DNA"/>
</dbReference>
<keyword evidence="3" id="KW-1003">Cell membrane</keyword>
<feature type="transmembrane region" description="Helical" evidence="7">
    <location>
        <begin position="12"/>
        <end position="29"/>
    </location>
</feature>
<evidence type="ECO:0000256" key="5">
    <source>
        <dbReference type="ARBA" id="ARBA00022989"/>
    </source>
</evidence>
<evidence type="ECO:0000256" key="6">
    <source>
        <dbReference type="ARBA" id="ARBA00023136"/>
    </source>
</evidence>
<feature type="transmembrane region" description="Helical" evidence="7">
    <location>
        <begin position="219"/>
        <end position="241"/>
    </location>
</feature>
<feature type="domain" description="Acyltransferase 3" evidence="8">
    <location>
        <begin position="6"/>
        <end position="276"/>
    </location>
</feature>
<dbReference type="Proteomes" id="UP000031166">
    <property type="component" value="Unassembled WGS sequence"/>
</dbReference>